<evidence type="ECO:0000313" key="5">
    <source>
        <dbReference type="Proteomes" id="UP000516444"/>
    </source>
</evidence>
<dbReference type="KEGG" id="sgm:GCM10017557_58380"/>
<dbReference type="AlphaFoldDB" id="A0A7G1P6S5"/>
<name>A0A7G1P6S5_9ACTN</name>
<keyword evidence="2" id="KW-0472">Membrane</keyword>
<proteinExistence type="predicted"/>
<keyword evidence="2" id="KW-0812">Transmembrane</keyword>
<accession>A0A7G1P6S5</accession>
<dbReference type="InterPro" id="IPR047704">
    <property type="entry name" value="GPS-CTERM"/>
</dbReference>
<evidence type="ECO:0000256" key="2">
    <source>
        <dbReference type="SAM" id="Phobius"/>
    </source>
</evidence>
<evidence type="ECO:0008006" key="6">
    <source>
        <dbReference type="Google" id="ProtNLM"/>
    </source>
</evidence>
<sequence>MTRHRLALLVPVLLLAVLGTAGQAQAVGYRYWSFWDRASDSSAGGTGGTGDTWLYATQGPSMARPSDGDVQGFRFSVSEDSKHSAKPRGEAGFATICAKTPAREGTKRVALVLDFGTAADAPPGSTPPDRSPRTACARVDEDATTADALASVAKPLRYDTNALLCAIAGYPRTGCGEAVSGDRPKASETAPPRGESGSGDNGSEGDGSGGGGPSVGLVAGIAAVAVLGAGATWQARRRRG</sequence>
<evidence type="ECO:0000313" key="4">
    <source>
        <dbReference type="EMBL" id="BCL30979.1"/>
    </source>
</evidence>
<dbReference type="NCBIfam" id="NF040681">
    <property type="entry name" value="GPS-CTERM"/>
    <property type="match status" value="1"/>
</dbReference>
<dbReference type="NCBIfam" id="NF040672">
    <property type="entry name" value="SCO2322_fam"/>
    <property type="match status" value="1"/>
</dbReference>
<gene>
    <name evidence="4" type="ORF">GCM10017557_58380</name>
</gene>
<dbReference type="RefSeq" id="WP_190852832.1">
    <property type="nucleotide sequence ID" value="NZ_AP023440.1"/>
</dbReference>
<organism evidence="4 5">
    <name type="scientific">Streptomyces aurantiacus</name>
    <dbReference type="NCBI Taxonomy" id="47760"/>
    <lineage>
        <taxon>Bacteria</taxon>
        <taxon>Bacillati</taxon>
        <taxon>Actinomycetota</taxon>
        <taxon>Actinomycetes</taxon>
        <taxon>Kitasatosporales</taxon>
        <taxon>Streptomycetaceae</taxon>
        <taxon>Streptomyces</taxon>
        <taxon>Streptomyces aurantiacus group</taxon>
    </lineage>
</organism>
<reference evidence="4 5" key="1">
    <citation type="journal article" date="2014" name="Int. J. Syst. Evol. Microbiol.">
        <title>Complete genome sequence of Corynebacterium casei LMG S-19264T (=DSM 44701T), isolated from a smear-ripened cheese.</title>
        <authorList>
            <consortium name="US DOE Joint Genome Institute (JGI-PGF)"/>
            <person name="Walter F."/>
            <person name="Albersmeier A."/>
            <person name="Kalinowski J."/>
            <person name="Ruckert C."/>
        </authorList>
    </citation>
    <scope>NUCLEOTIDE SEQUENCE [LARGE SCALE GENOMIC DNA]</scope>
    <source>
        <strain evidence="4 5">JCM 4677</strain>
    </source>
</reference>
<keyword evidence="3" id="KW-0732">Signal</keyword>
<feature type="signal peptide" evidence="3">
    <location>
        <begin position="1"/>
        <end position="26"/>
    </location>
</feature>
<dbReference type="EMBL" id="AP023440">
    <property type="protein sequence ID" value="BCL30979.1"/>
    <property type="molecule type" value="Genomic_DNA"/>
</dbReference>
<feature type="chain" id="PRO_5028994977" description="Secreted protein" evidence="3">
    <location>
        <begin position="27"/>
        <end position="240"/>
    </location>
</feature>
<dbReference type="InterPro" id="IPR047703">
    <property type="entry name" value="SCO2322-like"/>
</dbReference>
<evidence type="ECO:0000256" key="3">
    <source>
        <dbReference type="SAM" id="SignalP"/>
    </source>
</evidence>
<keyword evidence="5" id="KW-1185">Reference proteome</keyword>
<feature type="region of interest" description="Disordered" evidence="1">
    <location>
        <begin position="177"/>
        <end position="215"/>
    </location>
</feature>
<evidence type="ECO:0000256" key="1">
    <source>
        <dbReference type="SAM" id="MobiDB-lite"/>
    </source>
</evidence>
<feature type="transmembrane region" description="Helical" evidence="2">
    <location>
        <begin position="215"/>
        <end position="233"/>
    </location>
</feature>
<dbReference type="Proteomes" id="UP000516444">
    <property type="component" value="Chromosome"/>
</dbReference>
<keyword evidence="2" id="KW-1133">Transmembrane helix</keyword>
<feature type="compositionally biased region" description="Gly residues" evidence="1">
    <location>
        <begin position="196"/>
        <end position="214"/>
    </location>
</feature>
<protein>
    <recommendedName>
        <fullName evidence="6">Secreted protein</fullName>
    </recommendedName>
</protein>